<accession>A0A375H490</accession>
<evidence type="ECO:0000313" key="4">
    <source>
        <dbReference type="Proteomes" id="UP000256710"/>
    </source>
</evidence>
<dbReference type="AlphaFoldDB" id="A0A375H490"/>
<dbReference type="Gene3D" id="2.40.110.10">
    <property type="entry name" value="Butyryl-CoA Dehydrogenase, subunit A, domain 2"/>
    <property type="match status" value="1"/>
</dbReference>
<reference evidence="3 4" key="1">
    <citation type="submission" date="2018-01" db="EMBL/GenBank/DDBJ databases">
        <authorList>
            <person name="Clerissi C."/>
        </authorList>
    </citation>
    <scope>NUCLEOTIDE SEQUENCE [LARGE SCALE GENOMIC DNA]</scope>
    <source>
        <strain evidence="1">Cupriavidus taiwanensis STM 6082</strain>
        <strain evidence="2">Cupriavidus taiwanensis STM 6160</strain>
    </source>
</reference>
<dbReference type="EMBL" id="OFTC01000023">
    <property type="protein sequence ID" value="SOZ36645.1"/>
    <property type="molecule type" value="Genomic_DNA"/>
</dbReference>
<evidence type="ECO:0000313" key="3">
    <source>
        <dbReference type="Proteomes" id="UP000255168"/>
    </source>
</evidence>
<dbReference type="GO" id="GO:0016627">
    <property type="term" value="F:oxidoreductase activity, acting on the CH-CH group of donors"/>
    <property type="evidence" value="ECO:0007669"/>
    <property type="project" value="InterPro"/>
</dbReference>
<dbReference type="Gene3D" id="1.10.540.10">
    <property type="entry name" value="Acyl-CoA dehydrogenase/oxidase, N-terminal domain"/>
    <property type="match status" value="1"/>
</dbReference>
<sequence>MLVLRDFGSDAQRATRIPGMLDETVKLSFGLTAPEHGSDATHMATCARTSTRGPSSCPPTYSLGPAMLPASPRWLG</sequence>
<gene>
    <name evidence="1" type="ORF">CBM2605_A30082</name>
    <name evidence="2" type="ORF">CBM2607_10238</name>
</gene>
<evidence type="ECO:0000313" key="2">
    <source>
        <dbReference type="EMBL" id="SPD45303.1"/>
    </source>
</evidence>
<organism evidence="2 3">
    <name type="scientific">Cupriavidus neocaledonicus</name>
    <dbReference type="NCBI Taxonomy" id="1040979"/>
    <lineage>
        <taxon>Bacteria</taxon>
        <taxon>Pseudomonadati</taxon>
        <taxon>Pseudomonadota</taxon>
        <taxon>Betaproteobacteria</taxon>
        <taxon>Burkholderiales</taxon>
        <taxon>Burkholderiaceae</taxon>
        <taxon>Cupriavidus</taxon>
    </lineage>
</organism>
<dbReference type="Proteomes" id="UP000256710">
    <property type="component" value="Unassembled WGS sequence"/>
</dbReference>
<protein>
    <submittedName>
        <fullName evidence="2">Uncharacterized protein</fullName>
    </submittedName>
</protein>
<dbReference type="SUPFAM" id="SSF56645">
    <property type="entry name" value="Acyl-CoA dehydrogenase NM domain-like"/>
    <property type="match status" value="1"/>
</dbReference>
<dbReference type="InterPro" id="IPR046373">
    <property type="entry name" value="Acyl-CoA_Oxase/DH_mid-dom_sf"/>
</dbReference>
<dbReference type="Proteomes" id="UP000255168">
    <property type="component" value="Chromosome I"/>
</dbReference>
<name>A0A375H490_9BURK</name>
<dbReference type="InterPro" id="IPR037069">
    <property type="entry name" value="AcylCoA_DH/ox_N_sf"/>
</dbReference>
<dbReference type="EMBL" id="LT984806">
    <property type="protein sequence ID" value="SPD45303.1"/>
    <property type="molecule type" value="Genomic_DNA"/>
</dbReference>
<proteinExistence type="predicted"/>
<dbReference type="GO" id="GO:0050660">
    <property type="term" value="F:flavin adenine dinucleotide binding"/>
    <property type="evidence" value="ECO:0007669"/>
    <property type="project" value="InterPro"/>
</dbReference>
<dbReference type="RefSeq" id="WP_018004704.1">
    <property type="nucleotide sequence ID" value="NZ_AQUR01000080.1"/>
</dbReference>
<dbReference type="InterPro" id="IPR009100">
    <property type="entry name" value="AcylCoA_DH/oxidase_NM_dom_sf"/>
</dbReference>
<evidence type="ECO:0000313" key="1">
    <source>
        <dbReference type="EMBL" id="SOZ36645.1"/>
    </source>
</evidence>
<keyword evidence="4" id="KW-1185">Reference proteome</keyword>